<dbReference type="AlphaFoldDB" id="A0AA88Q1A7"/>
<feature type="compositionally biased region" description="Low complexity" evidence="1">
    <location>
        <begin position="16"/>
        <end position="32"/>
    </location>
</feature>
<gene>
    <name evidence="2" type="ORF">Q8A67_008271</name>
</gene>
<comment type="caution">
    <text evidence="2">The sequence shown here is derived from an EMBL/GenBank/DDBJ whole genome shotgun (WGS) entry which is preliminary data.</text>
</comment>
<organism evidence="2 3">
    <name type="scientific">Cirrhinus molitorella</name>
    <name type="common">mud carp</name>
    <dbReference type="NCBI Taxonomy" id="172907"/>
    <lineage>
        <taxon>Eukaryota</taxon>
        <taxon>Metazoa</taxon>
        <taxon>Chordata</taxon>
        <taxon>Craniata</taxon>
        <taxon>Vertebrata</taxon>
        <taxon>Euteleostomi</taxon>
        <taxon>Actinopterygii</taxon>
        <taxon>Neopterygii</taxon>
        <taxon>Teleostei</taxon>
        <taxon>Ostariophysi</taxon>
        <taxon>Cypriniformes</taxon>
        <taxon>Cyprinidae</taxon>
        <taxon>Labeoninae</taxon>
        <taxon>Labeonini</taxon>
        <taxon>Cirrhinus</taxon>
    </lineage>
</organism>
<keyword evidence="3" id="KW-1185">Reference proteome</keyword>
<proteinExistence type="predicted"/>
<accession>A0AA88Q1A7</accession>
<evidence type="ECO:0000313" key="3">
    <source>
        <dbReference type="Proteomes" id="UP001187343"/>
    </source>
</evidence>
<sequence length="84" mass="9202">MFTCATRHPELHARPLNGSLKRSSRGGLSFSRVAPRYTSQAPSLQGEDTGNVTQPSSSSRLKIHRILYTIIPGKNNNRIALTAL</sequence>
<evidence type="ECO:0000256" key="1">
    <source>
        <dbReference type="SAM" id="MobiDB-lite"/>
    </source>
</evidence>
<dbReference type="Proteomes" id="UP001187343">
    <property type="component" value="Unassembled WGS sequence"/>
</dbReference>
<dbReference type="EMBL" id="JAUYZG010000007">
    <property type="protein sequence ID" value="KAK2903558.1"/>
    <property type="molecule type" value="Genomic_DNA"/>
</dbReference>
<feature type="region of interest" description="Disordered" evidence="1">
    <location>
        <begin position="1"/>
        <end position="59"/>
    </location>
</feature>
<protein>
    <submittedName>
        <fullName evidence="2">Uncharacterized protein</fullName>
    </submittedName>
</protein>
<evidence type="ECO:0000313" key="2">
    <source>
        <dbReference type="EMBL" id="KAK2903558.1"/>
    </source>
</evidence>
<name>A0AA88Q1A7_9TELE</name>
<feature type="compositionally biased region" description="Polar residues" evidence="1">
    <location>
        <begin position="37"/>
        <end position="59"/>
    </location>
</feature>
<reference evidence="2" key="1">
    <citation type="submission" date="2023-08" db="EMBL/GenBank/DDBJ databases">
        <title>Chromosome-level Genome Assembly of mud carp (Cirrhinus molitorella).</title>
        <authorList>
            <person name="Liu H."/>
        </authorList>
    </citation>
    <scope>NUCLEOTIDE SEQUENCE</scope>
    <source>
        <strain evidence="2">Prfri</strain>
        <tissue evidence="2">Muscle</tissue>
    </source>
</reference>